<dbReference type="GeneID" id="97987365"/>
<proteinExistence type="inferred from homology"/>
<dbReference type="Pfam" id="PF16499">
    <property type="entry name" value="Melibiase_2"/>
    <property type="match status" value="1"/>
</dbReference>
<dbReference type="SUPFAM" id="SSF51445">
    <property type="entry name" value="(Trans)glycosidases"/>
    <property type="match status" value="1"/>
</dbReference>
<dbReference type="Proteomes" id="UP000261166">
    <property type="component" value="Unassembled WGS sequence"/>
</dbReference>
<keyword evidence="2 4" id="KW-0378">Hydrolase</keyword>
<evidence type="ECO:0000256" key="1">
    <source>
        <dbReference type="ARBA" id="ARBA00009743"/>
    </source>
</evidence>
<dbReference type="Gene3D" id="2.60.40.1180">
    <property type="entry name" value="Golgi alpha-mannosidase II"/>
    <property type="match status" value="1"/>
</dbReference>
<dbReference type="InterPro" id="IPR013780">
    <property type="entry name" value="Glyco_hydro_b"/>
</dbReference>
<organism evidence="6 8">
    <name type="scientific">Eisenbergiella massiliensis</name>
    <dbReference type="NCBI Taxonomy" id="1720294"/>
    <lineage>
        <taxon>Bacteria</taxon>
        <taxon>Bacillati</taxon>
        <taxon>Bacillota</taxon>
        <taxon>Clostridia</taxon>
        <taxon>Lachnospirales</taxon>
        <taxon>Lachnospiraceae</taxon>
        <taxon>Eisenbergiella</taxon>
    </lineage>
</organism>
<evidence type="ECO:0000256" key="2">
    <source>
        <dbReference type="ARBA" id="ARBA00022801"/>
    </source>
</evidence>
<comment type="similarity">
    <text evidence="1 4">Belongs to the glycosyl hydrolase 27 family.</text>
</comment>
<dbReference type="InterPro" id="IPR013785">
    <property type="entry name" value="Aldolase_TIM"/>
</dbReference>
<evidence type="ECO:0000256" key="3">
    <source>
        <dbReference type="ARBA" id="ARBA00023295"/>
    </source>
</evidence>
<comment type="catalytic activity">
    <reaction evidence="4">
        <text>Hydrolysis of terminal, non-reducing alpha-D-galactose residues in alpha-D-galactosides, including galactose oligosaccharides, galactomannans and galactolipids.</text>
        <dbReference type="EC" id="3.2.1.22"/>
    </reaction>
</comment>
<dbReference type="EC" id="3.2.1.22" evidence="4"/>
<dbReference type="PANTHER" id="PTHR11452:SF42">
    <property type="entry name" value="ALPHA-GALACTOSIDASE"/>
    <property type="match status" value="1"/>
</dbReference>
<evidence type="ECO:0000313" key="6">
    <source>
        <dbReference type="EMBL" id="RGE73379.1"/>
    </source>
</evidence>
<dbReference type="InterPro" id="IPR017853">
    <property type="entry name" value="GH"/>
</dbReference>
<protein>
    <recommendedName>
        <fullName evidence="4">Alpha-galactosidase</fullName>
        <ecNumber evidence="4">3.2.1.22</ecNumber>
    </recommendedName>
    <alternativeName>
        <fullName evidence="4">Melibiase</fullName>
    </alternativeName>
</protein>
<dbReference type="Proteomes" id="UP000260812">
    <property type="component" value="Unassembled WGS sequence"/>
</dbReference>
<dbReference type="AlphaFoldDB" id="A0A3E3J215"/>
<keyword evidence="3 4" id="KW-0326">Glycosidase</keyword>
<comment type="caution">
    <text evidence="6">The sequence shown here is derived from an EMBL/GenBank/DDBJ whole genome shotgun (WGS) entry which is preliminary data.</text>
</comment>
<dbReference type="EMBL" id="QVLV01000006">
    <property type="protein sequence ID" value="RGE61034.1"/>
    <property type="molecule type" value="Genomic_DNA"/>
</dbReference>
<gene>
    <name evidence="6" type="ORF">DWY69_04095</name>
    <name evidence="5" type="ORF">DXC51_10870</name>
</gene>
<name>A0A3E3J215_9FIRM</name>
<accession>A0A3E3J215</accession>
<evidence type="ECO:0000313" key="8">
    <source>
        <dbReference type="Proteomes" id="UP000261166"/>
    </source>
</evidence>
<dbReference type="GO" id="GO:0005975">
    <property type="term" value="P:carbohydrate metabolic process"/>
    <property type="evidence" value="ECO:0007669"/>
    <property type="project" value="InterPro"/>
</dbReference>
<keyword evidence="7" id="KW-1185">Reference proteome</keyword>
<dbReference type="GO" id="GO:0004557">
    <property type="term" value="F:alpha-galactosidase activity"/>
    <property type="evidence" value="ECO:0007669"/>
    <property type="project" value="UniProtKB-EC"/>
</dbReference>
<evidence type="ECO:0000313" key="7">
    <source>
        <dbReference type="Proteomes" id="UP000260812"/>
    </source>
</evidence>
<sequence>MDKNRFAMTPPMGWNSYDYYDTTVNEEQVKANADYMAAHLKQYGWEYIVVDIQWYAYGAGSMRDKHQYIPFSKLEMDEYGRLLPCPERFPSAADGAGFKPLADYIHGLGLKFGIHIMRGIPRAAAQNHLPVLGSSQTADEVANPSSICGWNPDMYGLRKDMEGSQAYYDSLLALYAQWGVDYIKCDDICNTSIYRENQYSAAHEIEMLHKAIEKCGRSIVLSLSPGPALIEKAWHYEKYANMWRITDDFWDKWELLLNMFYRCELWQNHVTQGCYPDCDMLPLGWLGKGFGEERQTNFTKEEQVTMMTLWCIFRSPLMLGAEMPKLDEWTLSLLTNERVLALMGSEYHGVQVERDGVHAVWASRKNGEDAVYAALFNFNDEEKEVGVKTEDVYAAVSAEVPDLDQELVMEELWTGEVQQSRGSVISSVVKAHGAKLFCIRRA</sequence>
<dbReference type="CDD" id="cd14792">
    <property type="entry name" value="GH27"/>
    <property type="match status" value="1"/>
</dbReference>
<keyword evidence="4" id="KW-1015">Disulfide bond</keyword>
<dbReference type="PANTHER" id="PTHR11452">
    <property type="entry name" value="ALPHA-GALACTOSIDASE/ALPHA-N-ACETYLGALACTOSAMINIDASE"/>
    <property type="match status" value="1"/>
</dbReference>
<evidence type="ECO:0000313" key="5">
    <source>
        <dbReference type="EMBL" id="RGE61034.1"/>
    </source>
</evidence>
<dbReference type="OrthoDB" id="9807519at2"/>
<dbReference type="EMBL" id="QVLU01000003">
    <property type="protein sequence ID" value="RGE73379.1"/>
    <property type="molecule type" value="Genomic_DNA"/>
</dbReference>
<reference evidence="6 8" key="1">
    <citation type="submission" date="2018-08" db="EMBL/GenBank/DDBJ databases">
        <title>A genome reference for cultivated species of the human gut microbiota.</title>
        <authorList>
            <person name="Zou Y."/>
            <person name="Xue W."/>
            <person name="Luo G."/>
        </authorList>
    </citation>
    <scope>NUCLEOTIDE SEQUENCE [LARGE SCALE GENOMIC DNA]</scope>
    <source>
        <strain evidence="6 8">AF26-4BH</strain>
        <strain evidence="5">TF05-5AC</strain>
    </source>
</reference>
<evidence type="ECO:0000256" key="4">
    <source>
        <dbReference type="RuleBase" id="RU361168"/>
    </source>
</evidence>
<dbReference type="Gene3D" id="3.20.20.70">
    <property type="entry name" value="Aldolase class I"/>
    <property type="match status" value="1"/>
</dbReference>
<dbReference type="PRINTS" id="PR00740">
    <property type="entry name" value="GLHYDRLASE27"/>
</dbReference>
<dbReference type="RefSeq" id="WP_025490597.1">
    <property type="nucleotide sequence ID" value="NZ_CALBAU010000417.1"/>
</dbReference>
<dbReference type="InterPro" id="IPR002241">
    <property type="entry name" value="Glyco_hydro_27"/>
</dbReference>